<feature type="compositionally biased region" description="Basic and acidic residues" evidence="1">
    <location>
        <begin position="428"/>
        <end position="446"/>
    </location>
</feature>
<feature type="compositionally biased region" description="Polar residues" evidence="1">
    <location>
        <begin position="209"/>
        <end position="218"/>
    </location>
</feature>
<evidence type="ECO:0000313" key="4">
    <source>
        <dbReference type="Proteomes" id="UP000001628"/>
    </source>
</evidence>
<reference evidence="3 4" key="1">
    <citation type="journal article" date="2011" name="PLoS Genet.">
        <title>Comparative genomic analysis of human fungal pathogens causing paracoccidioidomycosis.</title>
        <authorList>
            <person name="Desjardins C.A."/>
            <person name="Champion M.D."/>
            <person name="Holder J.W."/>
            <person name="Muszewska A."/>
            <person name="Goldberg J."/>
            <person name="Bailao A.M."/>
            <person name="Brigido M.M."/>
            <person name="Ferreira M.E."/>
            <person name="Garcia A.M."/>
            <person name="Grynberg M."/>
            <person name="Gujja S."/>
            <person name="Heiman D.I."/>
            <person name="Henn M.R."/>
            <person name="Kodira C.D."/>
            <person name="Leon-Narvaez H."/>
            <person name="Longo L.V."/>
            <person name="Ma L.J."/>
            <person name="Malavazi I."/>
            <person name="Matsuo A.L."/>
            <person name="Morais F.V."/>
            <person name="Pereira M."/>
            <person name="Rodriguez-Brito S."/>
            <person name="Sakthikumar S."/>
            <person name="Salem-Izacc S.M."/>
            <person name="Sykes S.M."/>
            <person name="Teixeira M.M."/>
            <person name="Vallejo M.C."/>
            <person name="Walter M.E."/>
            <person name="Yandava C."/>
            <person name="Young S."/>
            <person name="Zeng Q."/>
            <person name="Zucker J."/>
            <person name="Felipe M.S."/>
            <person name="Goldman G.H."/>
            <person name="Haas B.J."/>
            <person name="McEwen J.G."/>
            <person name="Nino-Vega G."/>
            <person name="Puccia R."/>
            <person name="San-Blas G."/>
            <person name="Soares C.M."/>
            <person name="Birren B.W."/>
            <person name="Cuomo C.A."/>
        </authorList>
    </citation>
    <scope>NUCLEOTIDE SEQUENCE [LARGE SCALE GENOMIC DNA]</scope>
    <source>
        <strain evidence="3 4">Pb18</strain>
    </source>
</reference>
<feature type="region of interest" description="Disordered" evidence="1">
    <location>
        <begin position="209"/>
        <end position="252"/>
    </location>
</feature>
<proteinExistence type="predicted"/>
<dbReference type="GeneID" id="22580855"/>
<feature type="region of interest" description="Disordered" evidence="1">
    <location>
        <begin position="706"/>
        <end position="728"/>
    </location>
</feature>
<keyword evidence="2" id="KW-0472">Membrane</keyword>
<gene>
    <name evidence="3" type="ORF">PADG_01133</name>
</gene>
<accession>C1FZA7</accession>
<dbReference type="EMBL" id="KN275957">
    <property type="protein sequence ID" value="EEH44844.2"/>
    <property type="molecule type" value="Genomic_DNA"/>
</dbReference>
<feature type="compositionally biased region" description="Polar residues" evidence="1">
    <location>
        <begin position="225"/>
        <end position="245"/>
    </location>
</feature>
<keyword evidence="2" id="KW-0812">Transmembrane</keyword>
<dbReference type="OrthoDB" id="4188049at2759"/>
<keyword evidence="4" id="KW-1185">Reference proteome</keyword>
<feature type="compositionally biased region" description="Polar residues" evidence="1">
    <location>
        <begin position="280"/>
        <end position="294"/>
    </location>
</feature>
<feature type="region of interest" description="Disordered" evidence="1">
    <location>
        <begin position="575"/>
        <end position="599"/>
    </location>
</feature>
<feature type="region of interest" description="Disordered" evidence="1">
    <location>
        <begin position="666"/>
        <end position="694"/>
    </location>
</feature>
<feature type="transmembrane region" description="Helical" evidence="2">
    <location>
        <begin position="150"/>
        <end position="173"/>
    </location>
</feature>
<dbReference type="RefSeq" id="XP_010756134.1">
    <property type="nucleotide sequence ID" value="XM_010757832.1"/>
</dbReference>
<feature type="compositionally biased region" description="Polar residues" evidence="1">
    <location>
        <begin position="405"/>
        <end position="426"/>
    </location>
</feature>
<feature type="compositionally biased region" description="Polar residues" evidence="1">
    <location>
        <begin position="460"/>
        <end position="483"/>
    </location>
</feature>
<dbReference type="HOGENOM" id="CLU_330920_0_0_1"/>
<feature type="region of interest" description="Disordered" evidence="1">
    <location>
        <begin position="354"/>
        <end position="488"/>
    </location>
</feature>
<dbReference type="OMA" id="IYSRPTT"/>
<evidence type="ECO:0000256" key="1">
    <source>
        <dbReference type="SAM" id="MobiDB-lite"/>
    </source>
</evidence>
<protein>
    <submittedName>
        <fullName evidence="3">Uncharacterized protein</fullName>
    </submittedName>
</protein>
<dbReference type="InParanoid" id="C1FZA7"/>
<dbReference type="AlphaFoldDB" id="C1FZA7"/>
<sequence length="854" mass="93100">MAPCYTLIASNTAGCLLDRRSVQLSGDRNPIFFSESHRPLIPILSTIHSLAKSLQAETESIEFAFTTTITVTATATIAGSANTRFSSYLSSSSKPLILTPSSSRPSHSLPSRFALSTSTPTVSTTVAVPSRAEATQSTVVECSRSNGVPLPVLVLLIILAAVAAILSLVICWIRRSRKFCRHCKAVALNPSVGKQTPSANGVQIQASQIDNRPSVSRTNRGEAVSVSSLNSQLTRDTKSGTSQQLPAGDSIPSSFYPHNLSARVATIEPRILQLHWESSRANPDTLNPSTSVNGSEERRDRASSIASIIDEYAQIPDENEYSGSHQANKDVRNYMNSNLRHNGSSSAHLQMADFQPEKRDNSPVIGTRSILPDPACKYFQSNGKQDYSAAGPIAPYDRRKKKQDTQPSPSETGQFGSTPRSESSFSAPKEDSRVQTPRYEKQDNHSDVNSTPVESLRATRPSSLPSMISPQMSRSTKANNGSSLPADRAGLIRSSCAPSNTTQDSDANISRMLRQWAFIDQQNFGLKDHCPGRSSPTWDVYDSHSKAKLKSHVLGVRTSISTRLPGILSKLSFSGNRGARKSKDAQFQAADYPDHESPSNPYSVTFSVENGNPGKNRIGEALRYNSHNPGFRGPYLLQRTYSESVYSRPTTLEWVPEVHKFMEIQKQGPSKHLPATSFPNGGGGGSDNDKPASYEFNTDRERKATEHIAKRQHSVLSPGKRSGIRDPPLDYNAYDSGNHQSPRRDPVICRFADTHGGIKEKEPLNDVSTVAHVLEGNMCFNLGPCSIVSMRIQIAVSHHFFNTCTQFQRLLRTPDPEVLMAIKSISDSCPVDRVALDSEGSTGSSGNVIGENKV</sequence>
<keyword evidence="2" id="KW-1133">Transmembrane helix</keyword>
<organism evidence="3 4">
    <name type="scientific">Paracoccidioides brasiliensis (strain Pb18)</name>
    <dbReference type="NCBI Taxonomy" id="502780"/>
    <lineage>
        <taxon>Eukaryota</taxon>
        <taxon>Fungi</taxon>
        <taxon>Dikarya</taxon>
        <taxon>Ascomycota</taxon>
        <taxon>Pezizomycotina</taxon>
        <taxon>Eurotiomycetes</taxon>
        <taxon>Eurotiomycetidae</taxon>
        <taxon>Onygenales</taxon>
        <taxon>Ajellomycetaceae</taxon>
        <taxon>Paracoccidioides</taxon>
    </lineage>
</organism>
<evidence type="ECO:0000313" key="3">
    <source>
        <dbReference type="EMBL" id="EEH44844.2"/>
    </source>
</evidence>
<evidence type="ECO:0000256" key="2">
    <source>
        <dbReference type="SAM" id="Phobius"/>
    </source>
</evidence>
<name>C1FZA7_PARBD</name>
<dbReference type="eggNOG" id="ENOG502RQUJ">
    <property type="taxonomic scope" value="Eukaryota"/>
</dbReference>
<dbReference type="Proteomes" id="UP000001628">
    <property type="component" value="Unassembled WGS sequence"/>
</dbReference>
<dbReference type="VEuPathDB" id="FungiDB:PADG_01133"/>
<feature type="region of interest" description="Disordered" evidence="1">
    <location>
        <begin position="280"/>
        <end position="302"/>
    </location>
</feature>
<dbReference type="KEGG" id="pbn:PADG_01133"/>